<feature type="transmembrane region" description="Helical" evidence="7">
    <location>
        <begin position="118"/>
        <end position="136"/>
    </location>
</feature>
<evidence type="ECO:0000256" key="2">
    <source>
        <dbReference type="ARBA" id="ARBA00008573"/>
    </source>
</evidence>
<dbReference type="GO" id="GO:0016020">
    <property type="term" value="C:membrane"/>
    <property type="evidence" value="ECO:0007669"/>
    <property type="project" value="UniProtKB-SubCell"/>
</dbReference>
<dbReference type="AlphaFoldDB" id="A0A7S2PD32"/>
<evidence type="ECO:0000256" key="5">
    <source>
        <dbReference type="ARBA" id="ARBA00023136"/>
    </source>
</evidence>
<keyword evidence="4 7" id="KW-1133">Transmembrane helix</keyword>
<dbReference type="InterPro" id="IPR004345">
    <property type="entry name" value="TB2_DP1_HVA22"/>
</dbReference>
<dbReference type="PANTHER" id="PTHR12300:SF161">
    <property type="entry name" value="RECEPTOR EXPRESSION-ENHANCING PROTEIN"/>
    <property type="match status" value="1"/>
</dbReference>
<dbReference type="Pfam" id="PF03134">
    <property type="entry name" value="TB2_DP1_HVA22"/>
    <property type="match status" value="1"/>
</dbReference>
<accession>A0A7S2PD32</accession>
<evidence type="ECO:0000313" key="8">
    <source>
        <dbReference type="EMBL" id="CAD9591094.1"/>
    </source>
</evidence>
<evidence type="ECO:0000256" key="4">
    <source>
        <dbReference type="ARBA" id="ARBA00022989"/>
    </source>
</evidence>
<comment type="subcellular location">
    <subcellularLocation>
        <location evidence="1">Membrane</location>
        <topology evidence="1">Multi-pass membrane protein</topology>
    </subcellularLocation>
</comment>
<keyword evidence="3 7" id="KW-0812">Transmembrane</keyword>
<organism evidence="8">
    <name type="scientific">Leptocylindrus danicus</name>
    <dbReference type="NCBI Taxonomy" id="163516"/>
    <lineage>
        <taxon>Eukaryota</taxon>
        <taxon>Sar</taxon>
        <taxon>Stramenopiles</taxon>
        <taxon>Ochrophyta</taxon>
        <taxon>Bacillariophyta</taxon>
        <taxon>Coscinodiscophyceae</taxon>
        <taxon>Chaetocerotophycidae</taxon>
        <taxon>Leptocylindrales</taxon>
        <taxon>Leptocylindraceae</taxon>
        <taxon>Leptocylindrus</taxon>
    </lineage>
</organism>
<reference evidence="8" key="1">
    <citation type="submission" date="2021-01" db="EMBL/GenBank/DDBJ databases">
        <authorList>
            <person name="Corre E."/>
            <person name="Pelletier E."/>
            <person name="Niang G."/>
            <person name="Scheremetjew M."/>
            <person name="Finn R."/>
            <person name="Kale V."/>
            <person name="Holt S."/>
            <person name="Cochrane G."/>
            <person name="Meng A."/>
            <person name="Brown T."/>
            <person name="Cohen L."/>
        </authorList>
    </citation>
    <scope>NUCLEOTIDE SEQUENCE</scope>
    <source>
        <strain evidence="8">B650</strain>
    </source>
</reference>
<evidence type="ECO:0000256" key="6">
    <source>
        <dbReference type="SAM" id="MobiDB-lite"/>
    </source>
</evidence>
<evidence type="ECO:0000256" key="3">
    <source>
        <dbReference type="ARBA" id="ARBA00022692"/>
    </source>
</evidence>
<proteinExistence type="inferred from homology"/>
<keyword evidence="5 7" id="KW-0472">Membrane</keyword>
<comment type="similarity">
    <text evidence="2">Belongs to the DP1 family.</text>
</comment>
<evidence type="ECO:0000256" key="7">
    <source>
        <dbReference type="SAM" id="Phobius"/>
    </source>
</evidence>
<feature type="compositionally biased region" description="Basic and acidic residues" evidence="6">
    <location>
        <begin position="597"/>
        <end position="628"/>
    </location>
</feature>
<feature type="transmembrane region" description="Helical" evidence="7">
    <location>
        <begin position="324"/>
        <end position="341"/>
    </location>
</feature>
<dbReference type="PANTHER" id="PTHR12300">
    <property type="entry name" value="HVA22-LIKE PROTEINS"/>
    <property type="match status" value="1"/>
</dbReference>
<feature type="transmembrane region" description="Helical" evidence="7">
    <location>
        <begin position="291"/>
        <end position="312"/>
    </location>
</feature>
<gene>
    <name evidence="8" type="ORF">LDAN0321_LOCUS13429</name>
</gene>
<feature type="region of interest" description="Disordered" evidence="6">
    <location>
        <begin position="597"/>
        <end position="639"/>
    </location>
</feature>
<evidence type="ECO:0000256" key="1">
    <source>
        <dbReference type="ARBA" id="ARBA00004141"/>
    </source>
</evidence>
<feature type="transmembrane region" description="Helical" evidence="7">
    <location>
        <begin position="67"/>
        <end position="87"/>
    </location>
</feature>
<dbReference type="EMBL" id="HBGY01021346">
    <property type="protein sequence ID" value="CAD9591094.1"/>
    <property type="molecule type" value="Transcribed_RNA"/>
</dbReference>
<sequence length="639" mass="73061">MQGLPPKVSDLIQQINKEALYEIKEHITLGLTQTAEYLQLPPWEEYRESLIEAAHVTYKAVLVDAQLIYVTFRPLFILLSWFMGHFARLMSFLLKDAAIRFQISVKRAIVFQSSLPRFWILVEASIIAACITAYLLRRLIKRRRYVERLRAWYDTKRRAAQRKYDAALDKVSRTSMTLAMCLPHILYGVGAFVAKWLLSDVFVYIASDVPLLECITVFGPTFHTVVAVQRYQHLCNVHRKLYANDPLVVEDDSPPCEDNERRGVDNYDPTMTKIQLKKEEKKSNAHLQKLLRYWIIYGLVISFGKLLIMLPLVCRLVSKIEDNMIRQLLLVMFVWLRYLPLPSSKQMGKTFGKHARLYSTNTIDIVYCNLVQPFLLPLANVTEGRKQTRGMIEFFLAQLETFLSVCVFMKALRAEGKEQIVHVVTEGLALLPACITLLMPSMFTAYGCVYVGGFVSTANSAKCDDAIVKNDKKAAFISDDDPKLLQLRMLRVRWLRYWCVYVNVLFLLARADSILAWIPLSTHATLILLVWLQLPAFGGAPLLYDILVTEMSGFGIIEPDESFDAEKTLTMRLLNRMSTSGFEKEKNDDVGHEVEIDDAESLHSSRSNKDGIPLEKRAVMESSEERETPTIMESAAITN</sequence>
<feature type="transmembrane region" description="Helical" evidence="7">
    <location>
        <begin position="524"/>
        <end position="544"/>
    </location>
</feature>
<feature type="transmembrane region" description="Helical" evidence="7">
    <location>
        <begin position="498"/>
        <end position="518"/>
    </location>
</feature>
<name>A0A7S2PD32_9STRA</name>
<protein>
    <submittedName>
        <fullName evidence="8">Uncharacterized protein</fullName>
    </submittedName>
</protein>